<dbReference type="GO" id="GO:0000428">
    <property type="term" value="C:DNA-directed RNA polymerase complex"/>
    <property type="evidence" value="ECO:0007669"/>
    <property type="project" value="UniProtKB-KW"/>
</dbReference>
<dbReference type="NCBIfam" id="TIGR02027">
    <property type="entry name" value="rpoA"/>
    <property type="match status" value="1"/>
</dbReference>
<dbReference type="SUPFAM" id="SSF56553">
    <property type="entry name" value="Insert subdomain of RNA polymerase alpha subunit"/>
    <property type="match status" value="1"/>
</dbReference>
<reference evidence="9" key="1">
    <citation type="journal article" date="2015" name="Nature">
        <title>Complex archaea that bridge the gap between prokaryotes and eukaryotes.</title>
        <authorList>
            <person name="Spang A."/>
            <person name="Saw J.H."/>
            <person name="Jorgensen S.L."/>
            <person name="Zaremba-Niedzwiedzka K."/>
            <person name="Martijn J."/>
            <person name="Lind A.E."/>
            <person name="van Eijk R."/>
            <person name="Schleper C."/>
            <person name="Guy L."/>
            <person name="Ettema T.J."/>
        </authorList>
    </citation>
    <scope>NUCLEOTIDE SEQUENCE</scope>
</reference>
<dbReference type="GO" id="GO:0005737">
    <property type="term" value="C:cytoplasm"/>
    <property type="evidence" value="ECO:0007669"/>
    <property type="project" value="UniProtKB-ARBA"/>
</dbReference>
<dbReference type="GO" id="GO:0003677">
    <property type="term" value="F:DNA binding"/>
    <property type="evidence" value="ECO:0007669"/>
    <property type="project" value="InterPro"/>
</dbReference>
<dbReference type="SUPFAM" id="SSF47789">
    <property type="entry name" value="C-terminal domain of RNA polymerase alpha subunit"/>
    <property type="match status" value="1"/>
</dbReference>
<dbReference type="SUPFAM" id="SSF55257">
    <property type="entry name" value="RBP11-like subunits of RNA polymerase"/>
    <property type="match status" value="1"/>
</dbReference>
<dbReference type="GO" id="GO:0006351">
    <property type="term" value="P:DNA-templated transcription"/>
    <property type="evidence" value="ECO:0007669"/>
    <property type="project" value="InterPro"/>
</dbReference>
<comment type="catalytic activity">
    <reaction evidence="7">
        <text>RNA(n) + a ribonucleoside 5'-triphosphate = RNA(n+1) + diphosphate</text>
        <dbReference type="Rhea" id="RHEA:21248"/>
        <dbReference type="Rhea" id="RHEA-COMP:14527"/>
        <dbReference type="Rhea" id="RHEA-COMP:17342"/>
        <dbReference type="ChEBI" id="CHEBI:33019"/>
        <dbReference type="ChEBI" id="CHEBI:61557"/>
        <dbReference type="ChEBI" id="CHEBI:140395"/>
        <dbReference type="EC" id="2.7.7.6"/>
    </reaction>
</comment>
<dbReference type="Gene3D" id="3.30.1360.10">
    <property type="entry name" value="RNA polymerase, RBP11-like subunit"/>
    <property type="match status" value="1"/>
</dbReference>
<accession>A0A0F9PB47</accession>
<dbReference type="InterPro" id="IPR011263">
    <property type="entry name" value="DNA-dir_RNA_pol_RpoA/D/Rpb3"/>
</dbReference>
<sequence>MIEVLKPAVTKNAEEDYSKQFIFEPLERGFGYTFGNSLRRVLLSSLPGAAVTTVKVNGVQHEFSTVKGVKEDVVDILMNIKNLVIRLHSEEPATIHLKAKGAKKITAADFELPSDVEIVNTDQEIANLNKDGKLDIECVVEHGRGYVTAEANKSGSMPIGTIAVDSLFSPVKRVSYNVENTRVGQKTDYDKLSLNVVTNGSVEPEEALAMASKIINEHMNLLIDEVTAQEESIFVAEETEDLERFNMTVEDMDLSVRSFNCLKKASIDTLGQLVDTKESELMAVKNFGKKSIEEIKQKLEDMELGLKDEE</sequence>
<dbReference type="NCBIfam" id="NF003519">
    <property type="entry name" value="PRK05182.2-5"/>
    <property type="match status" value="1"/>
</dbReference>
<evidence type="ECO:0000256" key="5">
    <source>
        <dbReference type="ARBA" id="ARBA00022695"/>
    </source>
</evidence>
<dbReference type="InterPro" id="IPR036643">
    <property type="entry name" value="RNApol_insert_sf"/>
</dbReference>
<dbReference type="SMART" id="SM00662">
    <property type="entry name" value="RPOLD"/>
    <property type="match status" value="1"/>
</dbReference>
<dbReference type="InterPro" id="IPR011773">
    <property type="entry name" value="DNA-dir_RpoA"/>
</dbReference>
<dbReference type="HAMAP" id="MF_00059">
    <property type="entry name" value="RNApol_bact_RpoA"/>
    <property type="match status" value="1"/>
</dbReference>
<dbReference type="GO" id="GO:0046983">
    <property type="term" value="F:protein dimerization activity"/>
    <property type="evidence" value="ECO:0007669"/>
    <property type="project" value="InterPro"/>
</dbReference>
<gene>
    <name evidence="9" type="ORF">LCGC14_0847870</name>
</gene>
<evidence type="ECO:0000256" key="4">
    <source>
        <dbReference type="ARBA" id="ARBA00022679"/>
    </source>
</evidence>
<evidence type="ECO:0000256" key="2">
    <source>
        <dbReference type="ARBA" id="ARBA00012418"/>
    </source>
</evidence>
<dbReference type="AlphaFoldDB" id="A0A0F9PB47"/>
<dbReference type="Pfam" id="PF03118">
    <property type="entry name" value="RNA_pol_A_CTD"/>
    <property type="match status" value="1"/>
</dbReference>
<organism evidence="9">
    <name type="scientific">marine sediment metagenome</name>
    <dbReference type="NCBI Taxonomy" id="412755"/>
    <lineage>
        <taxon>unclassified sequences</taxon>
        <taxon>metagenomes</taxon>
        <taxon>ecological metagenomes</taxon>
    </lineage>
</organism>
<dbReference type="Gene3D" id="2.170.120.12">
    <property type="entry name" value="DNA-directed RNA polymerase, insert domain"/>
    <property type="match status" value="1"/>
</dbReference>
<dbReference type="EC" id="2.7.7.6" evidence="2"/>
<keyword evidence="4" id="KW-0808">Transferase</keyword>
<comment type="caution">
    <text evidence="9">The sequence shown here is derived from an EMBL/GenBank/DDBJ whole genome shotgun (WGS) entry which is preliminary data.</text>
</comment>
<evidence type="ECO:0000256" key="7">
    <source>
        <dbReference type="ARBA" id="ARBA00048552"/>
    </source>
</evidence>
<dbReference type="GO" id="GO:0003899">
    <property type="term" value="F:DNA-directed RNA polymerase activity"/>
    <property type="evidence" value="ECO:0007669"/>
    <property type="project" value="UniProtKB-EC"/>
</dbReference>
<evidence type="ECO:0000256" key="6">
    <source>
        <dbReference type="ARBA" id="ARBA00023163"/>
    </source>
</evidence>
<keyword evidence="6" id="KW-0804">Transcription</keyword>
<dbReference type="CDD" id="cd06928">
    <property type="entry name" value="RNAP_alpha_NTD"/>
    <property type="match status" value="1"/>
</dbReference>
<dbReference type="InterPro" id="IPR011262">
    <property type="entry name" value="DNA-dir_RNA_pol_insert"/>
</dbReference>
<comment type="similarity">
    <text evidence="1">Belongs to the RNA polymerase alpha chain family.</text>
</comment>
<name>A0A0F9PB47_9ZZZZ</name>
<feature type="domain" description="DNA-directed RNA polymerase RpoA/D/Rpb3-type" evidence="8">
    <location>
        <begin position="18"/>
        <end position="225"/>
    </location>
</feature>
<evidence type="ECO:0000256" key="3">
    <source>
        <dbReference type="ARBA" id="ARBA00022478"/>
    </source>
</evidence>
<protein>
    <recommendedName>
        <fullName evidence="2">DNA-directed RNA polymerase</fullName>
        <ecNumber evidence="2">2.7.7.6</ecNumber>
    </recommendedName>
</protein>
<evidence type="ECO:0000259" key="8">
    <source>
        <dbReference type="SMART" id="SM00662"/>
    </source>
</evidence>
<dbReference type="NCBIfam" id="NF003515">
    <property type="entry name" value="PRK05182.2-1"/>
    <property type="match status" value="1"/>
</dbReference>
<dbReference type="Pfam" id="PF01193">
    <property type="entry name" value="RNA_pol_L"/>
    <property type="match status" value="1"/>
</dbReference>
<dbReference type="InterPro" id="IPR036603">
    <property type="entry name" value="RBP11-like"/>
</dbReference>
<dbReference type="Pfam" id="PF01000">
    <property type="entry name" value="RNA_pol_A_bac"/>
    <property type="match status" value="1"/>
</dbReference>
<dbReference type="Gene3D" id="1.10.150.20">
    <property type="entry name" value="5' to 3' exonuclease, C-terminal subdomain"/>
    <property type="match status" value="1"/>
</dbReference>
<dbReference type="EMBL" id="LAZR01002513">
    <property type="protein sequence ID" value="KKN29065.1"/>
    <property type="molecule type" value="Genomic_DNA"/>
</dbReference>
<dbReference type="NCBIfam" id="NF003513">
    <property type="entry name" value="PRK05182.1-2"/>
    <property type="match status" value="1"/>
</dbReference>
<evidence type="ECO:0000313" key="9">
    <source>
        <dbReference type="EMBL" id="KKN29065.1"/>
    </source>
</evidence>
<keyword evidence="3" id="KW-0240">DNA-directed RNA polymerase</keyword>
<evidence type="ECO:0000256" key="1">
    <source>
        <dbReference type="ARBA" id="ARBA00007123"/>
    </source>
</evidence>
<proteinExistence type="inferred from homology"/>
<dbReference type="InterPro" id="IPR011260">
    <property type="entry name" value="RNAP_asu_C"/>
</dbReference>
<dbReference type="FunFam" id="2.170.120.12:FF:000001">
    <property type="entry name" value="DNA-directed RNA polymerase subunit alpha"/>
    <property type="match status" value="1"/>
</dbReference>
<keyword evidence="5" id="KW-0548">Nucleotidyltransferase</keyword>